<name>A0A1B6BYE3_9HEMI</name>
<dbReference type="AlphaFoldDB" id="A0A1B6BYE3"/>
<evidence type="ECO:0000313" key="1">
    <source>
        <dbReference type="EMBL" id="JAS06276.1"/>
    </source>
</evidence>
<gene>
    <name evidence="1" type="ORF">g.2817</name>
</gene>
<sequence length="237" mass="27874">MVDLLYQLANNMKRTFSWTLSIFLIIYSQPNSITQFETNDEIIEKKKSELDEKLWELKLKIDLTVENLVKQSLNQKLLILESVQSMLSSIPDVFRCIYKLGLSEFCKCVASIKYNETEYVDYINKNSVIFKINCFGDLFRQQSVIINNILLLRNKIDRAVAYGGGLYTDKCDFLSNNELEHCLNENVKLFQNDYKQLKKEAYLKINSINIFKNNFSRNVHLCKPLYLYLHLSYLDVK</sequence>
<reference evidence="1" key="1">
    <citation type="submission" date="2015-12" db="EMBL/GenBank/DDBJ databases">
        <title>De novo transcriptome assembly of four potential Pierce s Disease insect vectors from Arizona vineyards.</title>
        <authorList>
            <person name="Tassone E.E."/>
        </authorList>
    </citation>
    <scope>NUCLEOTIDE SEQUENCE</scope>
</reference>
<accession>A0A1B6BYE3</accession>
<organism evidence="1">
    <name type="scientific">Clastoptera arizonana</name>
    <name type="common">Arizona spittle bug</name>
    <dbReference type="NCBI Taxonomy" id="38151"/>
    <lineage>
        <taxon>Eukaryota</taxon>
        <taxon>Metazoa</taxon>
        <taxon>Ecdysozoa</taxon>
        <taxon>Arthropoda</taxon>
        <taxon>Hexapoda</taxon>
        <taxon>Insecta</taxon>
        <taxon>Pterygota</taxon>
        <taxon>Neoptera</taxon>
        <taxon>Paraneoptera</taxon>
        <taxon>Hemiptera</taxon>
        <taxon>Auchenorrhyncha</taxon>
        <taxon>Cercopoidea</taxon>
        <taxon>Clastopteridae</taxon>
        <taxon>Clastoptera</taxon>
    </lineage>
</organism>
<protein>
    <submittedName>
        <fullName evidence="1">Uncharacterized protein</fullName>
    </submittedName>
</protein>
<proteinExistence type="predicted"/>
<dbReference type="EMBL" id="GEDC01031022">
    <property type="protein sequence ID" value="JAS06276.1"/>
    <property type="molecule type" value="Transcribed_RNA"/>
</dbReference>